<dbReference type="PANTHER" id="PTHR43443">
    <property type="entry name" value="3-HEXULOSE-6-PHOSPHATE ISOMERASE"/>
    <property type="match status" value="1"/>
</dbReference>
<keyword evidence="2" id="KW-0472">Membrane</keyword>
<dbReference type="GO" id="GO:1901135">
    <property type="term" value="P:carbohydrate derivative metabolic process"/>
    <property type="evidence" value="ECO:0007669"/>
    <property type="project" value="InterPro"/>
</dbReference>
<reference evidence="4 5" key="1">
    <citation type="submission" date="2018-06" db="EMBL/GenBank/DDBJ databases">
        <authorList>
            <consortium name="Pathogen Informatics"/>
            <person name="Doyle S."/>
        </authorList>
    </citation>
    <scope>NUCLEOTIDE SEQUENCE [LARGE SCALE GENOMIC DNA]</scope>
    <source>
        <strain evidence="4 5">NCTC11343</strain>
    </source>
</reference>
<dbReference type="Gene3D" id="3.40.50.10490">
    <property type="entry name" value="Glucose-6-phosphate isomerase like protein, domain 1"/>
    <property type="match status" value="1"/>
</dbReference>
<keyword evidence="4" id="KW-0413">Isomerase</keyword>
<dbReference type="InterPro" id="IPR046348">
    <property type="entry name" value="SIS_dom_sf"/>
</dbReference>
<evidence type="ECO:0000256" key="2">
    <source>
        <dbReference type="SAM" id="Phobius"/>
    </source>
</evidence>
<feature type="transmembrane region" description="Helical" evidence="2">
    <location>
        <begin position="44"/>
        <end position="63"/>
    </location>
</feature>
<dbReference type="EMBL" id="UAUU01000011">
    <property type="protein sequence ID" value="SPZ95024.1"/>
    <property type="molecule type" value="Genomic_DNA"/>
</dbReference>
<organism evidence="4 5">
    <name type="scientific">Sphingobacterium multivorum</name>
    <dbReference type="NCBI Taxonomy" id="28454"/>
    <lineage>
        <taxon>Bacteria</taxon>
        <taxon>Pseudomonadati</taxon>
        <taxon>Bacteroidota</taxon>
        <taxon>Sphingobacteriia</taxon>
        <taxon>Sphingobacteriales</taxon>
        <taxon>Sphingobacteriaceae</taxon>
        <taxon>Sphingobacterium</taxon>
    </lineage>
</organism>
<dbReference type="EC" id="5.3.1.27" evidence="4"/>
<feature type="domain" description="SIS" evidence="3">
    <location>
        <begin position="109"/>
        <end position="251"/>
    </location>
</feature>
<evidence type="ECO:0000313" key="4">
    <source>
        <dbReference type="EMBL" id="SPZ95024.1"/>
    </source>
</evidence>
<dbReference type="NCBIfam" id="TIGR03127">
    <property type="entry name" value="RuMP_HxlB"/>
    <property type="match status" value="1"/>
</dbReference>
<sequence length="264" mass="29050">MRWTVIDQAQLPFFWVQRHHSLYNTVLLKYNPLFYSGQEGRKCILYNVICIISGVSGSITLYYQIRGSGDKISLLQKMEENSSINNLNIILDEIKAISSVLNPVSLQTLEDNLKKADRIFFAGAGRTGLALKMAAMRFMHLGLNVYVVGETTTPAILKDDLLLVGSGSGSTPTLVIAAEKAKKQHATVIGITADSNSKIASLSDHVVLVNAAVKTDFGESASRQYAGSLFEQSVLLVLDAVFMTLWRDSGLTKEELWPKHANLE</sequence>
<dbReference type="PROSITE" id="PS51464">
    <property type="entry name" value="SIS"/>
    <property type="match status" value="1"/>
</dbReference>
<keyword evidence="2" id="KW-0812">Transmembrane</keyword>
<evidence type="ECO:0000256" key="1">
    <source>
        <dbReference type="ARBA" id="ARBA00009235"/>
    </source>
</evidence>
<proteinExistence type="inferred from homology"/>
<dbReference type="GO" id="GO:0097367">
    <property type="term" value="F:carbohydrate derivative binding"/>
    <property type="evidence" value="ECO:0007669"/>
    <property type="project" value="InterPro"/>
</dbReference>
<name>A0A2X2JMI8_SPHMU</name>
<dbReference type="InterPro" id="IPR001347">
    <property type="entry name" value="SIS_dom"/>
</dbReference>
<accession>A0A2X2JMI8</accession>
<dbReference type="GO" id="GO:0043800">
    <property type="term" value="F:6-phospho-3-hexuloisomerase activity"/>
    <property type="evidence" value="ECO:0007669"/>
    <property type="project" value="UniProtKB-EC"/>
</dbReference>
<dbReference type="Proteomes" id="UP000251241">
    <property type="component" value="Unassembled WGS sequence"/>
</dbReference>
<dbReference type="PANTHER" id="PTHR43443:SF1">
    <property type="entry name" value="3-HEXULOSE-6-PHOSPHATE ISOMERASE"/>
    <property type="match status" value="1"/>
</dbReference>
<keyword evidence="2" id="KW-1133">Transmembrane helix</keyword>
<dbReference type="Pfam" id="PF01380">
    <property type="entry name" value="SIS"/>
    <property type="match status" value="1"/>
</dbReference>
<protein>
    <submittedName>
        <fullName evidence="4">3-hexulose-6-phosphate isomerase</fullName>
        <ecNumber evidence="4">5.3.1.27</ecNumber>
    </submittedName>
</protein>
<comment type="similarity">
    <text evidence="1">Belongs to the SIS family. PHI subfamily.</text>
</comment>
<dbReference type="SUPFAM" id="SSF53697">
    <property type="entry name" value="SIS domain"/>
    <property type="match status" value="1"/>
</dbReference>
<evidence type="ECO:0000313" key="5">
    <source>
        <dbReference type="Proteomes" id="UP000251241"/>
    </source>
</evidence>
<dbReference type="CDD" id="cd05005">
    <property type="entry name" value="SIS_PHI"/>
    <property type="match status" value="1"/>
</dbReference>
<evidence type="ECO:0000259" key="3">
    <source>
        <dbReference type="PROSITE" id="PS51464"/>
    </source>
</evidence>
<dbReference type="InterPro" id="IPR017552">
    <property type="entry name" value="PHI/rmpB"/>
</dbReference>
<dbReference type="AlphaFoldDB" id="A0A2X2JMI8"/>
<gene>
    <name evidence="4" type="primary">hxlB</name>
    <name evidence="4" type="ORF">NCTC11343_05709</name>
</gene>